<evidence type="ECO:0000256" key="3">
    <source>
        <dbReference type="ARBA" id="ARBA00022471"/>
    </source>
</evidence>
<feature type="signal peptide" evidence="6">
    <location>
        <begin position="1"/>
        <end position="24"/>
    </location>
</feature>
<keyword evidence="3 6" id="KW-0713">Self-incompatibility</keyword>
<dbReference type="PANTHER" id="PTHR31232">
    <property type="match status" value="1"/>
</dbReference>
<evidence type="ECO:0000256" key="5">
    <source>
        <dbReference type="ARBA" id="ARBA00022729"/>
    </source>
</evidence>
<sequence length="145" mass="17255">MADLRKMVWSMLAISVLLYPLVSAVNEDLLFVNYHIHITNNVPNDLPPGIPSLRVHCKSGDRDIGEKEMFPHEDYTWDTKIDLFRTTLFFCNIWWEGKQQTIVAFKALRDEHRCRKHHNSCLWSVRDDGIYFSNDNSYWYNAYPW</sequence>
<comment type="caution">
    <text evidence="7">The sequence shown here is derived from an EMBL/GenBank/DDBJ whole genome shotgun (WGS) entry which is preliminary data.</text>
</comment>
<gene>
    <name evidence="7" type="ORF">V6N11_018370</name>
</gene>
<evidence type="ECO:0000256" key="4">
    <source>
        <dbReference type="ARBA" id="ARBA00022525"/>
    </source>
</evidence>
<dbReference type="Proteomes" id="UP001396334">
    <property type="component" value="Unassembled WGS sequence"/>
</dbReference>
<evidence type="ECO:0000256" key="2">
    <source>
        <dbReference type="ARBA" id="ARBA00005581"/>
    </source>
</evidence>
<dbReference type="Pfam" id="PF05938">
    <property type="entry name" value="Self-incomp_S1"/>
    <property type="match status" value="1"/>
</dbReference>
<reference evidence="7 8" key="1">
    <citation type="journal article" date="2024" name="G3 (Bethesda)">
        <title>Genome assembly of Hibiscus sabdariffa L. provides insights into metabolisms of medicinal natural products.</title>
        <authorList>
            <person name="Kim T."/>
        </authorList>
    </citation>
    <scope>NUCLEOTIDE SEQUENCE [LARGE SCALE GENOMIC DNA]</scope>
    <source>
        <strain evidence="7">TK-2024</strain>
        <tissue evidence="7">Old leaves</tissue>
    </source>
</reference>
<feature type="chain" id="PRO_5045003175" description="S-protein homolog" evidence="6">
    <location>
        <begin position="25"/>
        <end position="145"/>
    </location>
</feature>
<accession>A0ABR2T832</accession>
<dbReference type="InterPro" id="IPR010264">
    <property type="entry name" value="Self-incomp_S1"/>
</dbReference>
<dbReference type="PANTHER" id="PTHR31232:SF164">
    <property type="entry name" value="S-PROTEIN HOMOLOG"/>
    <property type="match status" value="1"/>
</dbReference>
<comment type="similarity">
    <text evidence="2 6">Belongs to the plant self-incompatibility (S1) protein family.</text>
</comment>
<evidence type="ECO:0000256" key="6">
    <source>
        <dbReference type="RuleBase" id="RU367044"/>
    </source>
</evidence>
<keyword evidence="4 6" id="KW-0964">Secreted</keyword>
<keyword evidence="8" id="KW-1185">Reference proteome</keyword>
<organism evidence="7 8">
    <name type="scientific">Hibiscus sabdariffa</name>
    <name type="common">roselle</name>
    <dbReference type="NCBI Taxonomy" id="183260"/>
    <lineage>
        <taxon>Eukaryota</taxon>
        <taxon>Viridiplantae</taxon>
        <taxon>Streptophyta</taxon>
        <taxon>Embryophyta</taxon>
        <taxon>Tracheophyta</taxon>
        <taxon>Spermatophyta</taxon>
        <taxon>Magnoliopsida</taxon>
        <taxon>eudicotyledons</taxon>
        <taxon>Gunneridae</taxon>
        <taxon>Pentapetalae</taxon>
        <taxon>rosids</taxon>
        <taxon>malvids</taxon>
        <taxon>Malvales</taxon>
        <taxon>Malvaceae</taxon>
        <taxon>Malvoideae</taxon>
        <taxon>Hibiscus</taxon>
    </lineage>
</organism>
<evidence type="ECO:0000313" key="7">
    <source>
        <dbReference type="EMBL" id="KAK9033337.1"/>
    </source>
</evidence>
<evidence type="ECO:0000256" key="1">
    <source>
        <dbReference type="ARBA" id="ARBA00004613"/>
    </source>
</evidence>
<name>A0ABR2T832_9ROSI</name>
<protein>
    <recommendedName>
        <fullName evidence="6">S-protein homolog</fullName>
    </recommendedName>
</protein>
<proteinExistence type="inferred from homology"/>
<keyword evidence="5 6" id="KW-0732">Signal</keyword>
<dbReference type="EMBL" id="JBBPBN010000008">
    <property type="protein sequence ID" value="KAK9033337.1"/>
    <property type="molecule type" value="Genomic_DNA"/>
</dbReference>
<evidence type="ECO:0000313" key="8">
    <source>
        <dbReference type="Proteomes" id="UP001396334"/>
    </source>
</evidence>
<comment type="subcellular location">
    <subcellularLocation>
        <location evidence="1 6">Secreted</location>
    </subcellularLocation>
</comment>